<dbReference type="PROSITE" id="PS51159">
    <property type="entry name" value="CBM21"/>
    <property type="match status" value="2"/>
</dbReference>
<feature type="chain" id="PRO_5038497407" evidence="1">
    <location>
        <begin position="26"/>
        <end position="243"/>
    </location>
</feature>
<dbReference type="Proteomes" id="UP000019426">
    <property type="component" value="Chromosome M2/40_rep2"/>
</dbReference>
<evidence type="ECO:0000313" key="4">
    <source>
        <dbReference type="Proteomes" id="UP000019426"/>
    </source>
</evidence>
<dbReference type="EMBL" id="HG917869">
    <property type="protein sequence ID" value="CDM69973.1"/>
    <property type="molecule type" value="Genomic_DNA"/>
</dbReference>
<evidence type="ECO:0000313" key="3">
    <source>
        <dbReference type="EMBL" id="CDM69973.1"/>
    </source>
</evidence>
<dbReference type="GO" id="GO:2001069">
    <property type="term" value="F:glycogen binding"/>
    <property type="evidence" value="ECO:0007669"/>
    <property type="project" value="TreeGrafter"/>
</dbReference>
<dbReference type="PATRIC" id="fig|1216932.3.peg.2817"/>
<protein>
    <submittedName>
        <fullName evidence="3">Putative secreted protein</fullName>
    </submittedName>
</protein>
<dbReference type="Pfam" id="PF03370">
    <property type="entry name" value="CBM_21"/>
    <property type="match status" value="2"/>
</dbReference>
<dbReference type="AlphaFoldDB" id="W6RZT8"/>
<dbReference type="GO" id="GO:0000164">
    <property type="term" value="C:protein phosphatase type 1 complex"/>
    <property type="evidence" value="ECO:0007669"/>
    <property type="project" value="TreeGrafter"/>
</dbReference>
<dbReference type="OrthoDB" id="9812537at2"/>
<sequence>MNLLLNLKNKLAVVLSIVLVSTLFAFVGTPVKAEAATDNVSFYYSDNYGFYHGGVENDIYIKVKNIAYDKNVVVHYKNADDDTWYDCSATYVKSLNNGEEIWVARITNFGTGVENFCIKYEVNGETYWDNNSGSNYSITDTLGVAPIHVIRSPYYGDGNPKVTLKNYGYEKTVKVIYTVDDWSTQGSYELEYEKTLENGNEIWNGDVPSEIKGKTIEYYISYTVNGQTYYDSNFGENYSCYTY</sequence>
<dbReference type="KEGG" id="clt:CM240_2856"/>
<feature type="signal peptide" evidence="1">
    <location>
        <begin position="1"/>
        <end position="25"/>
    </location>
</feature>
<dbReference type="eggNOG" id="COG3568">
    <property type="taxonomic scope" value="Bacteria"/>
</dbReference>
<dbReference type="RefSeq" id="WP_044040148.1">
    <property type="nucleotide sequence ID" value="NZ_HG917869.1"/>
</dbReference>
<dbReference type="GO" id="GO:0008157">
    <property type="term" value="F:protein phosphatase 1 binding"/>
    <property type="evidence" value="ECO:0007669"/>
    <property type="project" value="TreeGrafter"/>
</dbReference>
<evidence type="ECO:0000259" key="2">
    <source>
        <dbReference type="PROSITE" id="PS51159"/>
    </source>
</evidence>
<gene>
    <name evidence="3" type="ORF">CM240_2856</name>
</gene>
<dbReference type="InterPro" id="IPR038175">
    <property type="entry name" value="CBM21_dom_sf"/>
</dbReference>
<organism evidence="3 4">
    <name type="scientific">Clostridium bornimense</name>
    <dbReference type="NCBI Taxonomy" id="1216932"/>
    <lineage>
        <taxon>Bacteria</taxon>
        <taxon>Bacillati</taxon>
        <taxon>Bacillota</taxon>
        <taxon>Clostridia</taxon>
        <taxon>Eubacteriales</taxon>
        <taxon>Clostridiaceae</taxon>
        <taxon>Clostridium</taxon>
    </lineage>
</organism>
<keyword evidence="4" id="KW-1185">Reference proteome</keyword>
<feature type="domain" description="CBM21" evidence="2">
    <location>
        <begin position="32"/>
        <end position="139"/>
    </location>
</feature>
<dbReference type="PANTHER" id="PTHR12307">
    <property type="entry name" value="PROTEIN PHOSPHATASE 1 REGULATORY SUBUNIT"/>
    <property type="match status" value="1"/>
</dbReference>
<evidence type="ECO:0000256" key="1">
    <source>
        <dbReference type="SAM" id="SignalP"/>
    </source>
</evidence>
<name>W6RZT8_9CLOT</name>
<dbReference type="InterPro" id="IPR005036">
    <property type="entry name" value="CBM21_dom"/>
</dbReference>
<dbReference type="HOGENOM" id="CLU_1141000_0_0_9"/>
<dbReference type="PANTHER" id="PTHR12307:SF36">
    <property type="entry name" value="GLYCOGEN-BINDING SUBUNIT 76A"/>
    <property type="match status" value="1"/>
</dbReference>
<dbReference type="Gene3D" id="2.60.40.2440">
    <property type="entry name" value="Carbohydrate binding type-21 domain"/>
    <property type="match status" value="2"/>
</dbReference>
<reference evidence="3 4" key="1">
    <citation type="submission" date="2013-11" db="EMBL/GenBank/DDBJ databases">
        <title>Complete genome sequence of Clostridum sp. M2/40.</title>
        <authorList>
            <person name="Wibberg D."/>
            <person name="Puehler A."/>
            <person name="Schlueter A."/>
        </authorList>
    </citation>
    <scope>NUCLEOTIDE SEQUENCE [LARGE SCALE GENOMIC DNA]</scope>
    <source>
        <strain evidence="4">M2/40</strain>
    </source>
</reference>
<feature type="domain" description="CBM21" evidence="2">
    <location>
        <begin position="136"/>
        <end position="241"/>
    </location>
</feature>
<accession>W6RZT8</accession>
<dbReference type="GO" id="GO:0005979">
    <property type="term" value="P:regulation of glycogen biosynthetic process"/>
    <property type="evidence" value="ECO:0007669"/>
    <property type="project" value="TreeGrafter"/>
</dbReference>
<dbReference type="InterPro" id="IPR050782">
    <property type="entry name" value="PP1_regulatory_subunit_3"/>
</dbReference>
<dbReference type="STRING" id="1216932.CM240_2856"/>
<proteinExistence type="predicted"/>
<keyword evidence="1" id="KW-0732">Signal</keyword>